<dbReference type="Proteomes" id="UP000823909">
    <property type="component" value="Unassembled WGS sequence"/>
</dbReference>
<reference evidence="1" key="2">
    <citation type="submission" date="2021-04" db="EMBL/GenBank/DDBJ databases">
        <authorList>
            <person name="Gilroy R."/>
        </authorList>
    </citation>
    <scope>NUCLEOTIDE SEQUENCE</scope>
    <source>
        <strain evidence="1">ChiBcec15-3976</strain>
    </source>
</reference>
<evidence type="ECO:0000313" key="1">
    <source>
        <dbReference type="EMBL" id="HJD41663.1"/>
    </source>
</evidence>
<dbReference type="EMBL" id="DWUU01000011">
    <property type="protein sequence ID" value="HJD41663.1"/>
    <property type="molecule type" value="Genomic_DNA"/>
</dbReference>
<proteinExistence type="predicted"/>
<accession>A0A9D2REP4</accession>
<organism evidence="1 2">
    <name type="scientific">Candidatus Mediterraneibacter quadrami</name>
    <dbReference type="NCBI Taxonomy" id="2838684"/>
    <lineage>
        <taxon>Bacteria</taxon>
        <taxon>Bacillati</taxon>
        <taxon>Bacillota</taxon>
        <taxon>Clostridia</taxon>
        <taxon>Lachnospirales</taxon>
        <taxon>Lachnospiraceae</taxon>
        <taxon>Mediterraneibacter</taxon>
    </lineage>
</organism>
<comment type="caution">
    <text evidence="1">The sequence shown here is derived from an EMBL/GenBank/DDBJ whole genome shotgun (WGS) entry which is preliminary data.</text>
</comment>
<name>A0A9D2REP4_9FIRM</name>
<feature type="non-terminal residue" evidence="1">
    <location>
        <position position="1"/>
    </location>
</feature>
<gene>
    <name evidence="1" type="ORF">H9910_01435</name>
</gene>
<evidence type="ECO:0000313" key="2">
    <source>
        <dbReference type="Proteomes" id="UP000823909"/>
    </source>
</evidence>
<sequence>ILNRKSFKWLPLMNKAVRKNKRFPLKKGIAEEICIFITGYGQNETLSCLINYNLQRSGGVKALPFGCCAALTHPDPADMIQTSRQSLSAAQIPPPPDTFFGYCLSN</sequence>
<reference evidence="1" key="1">
    <citation type="journal article" date="2021" name="PeerJ">
        <title>Extensive microbial diversity within the chicken gut microbiome revealed by metagenomics and culture.</title>
        <authorList>
            <person name="Gilroy R."/>
            <person name="Ravi A."/>
            <person name="Getino M."/>
            <person name="Pursley I."/>
            <person name="Horton D.L."/>
            <person name="Alikhan N.F."/>
            <person name="Baker D."/>
            <person name="Gharbi K."/>
            <person name="Hall N."/>
            <person name="Watson M."/>
            <person name="Adriaenssens E.M."/>
            <person name="Foster-Nyarko E."/>
            <person name="Jarju S."/>
            <person name="Secka A."/>
            <person name="Antonio M."/>
            <person name="Oren A."/>
            <person name="Chaudhuri R.R."/>
            <person name="La Ragione R."/>
            <person name="Hildebrand F."/>
            <person name="Pallen M.J."/>
        </authorList>
    </citation>
    <scope>NUCLEOTIDE SEQUENCE</scope>
    <source>
        <strain evidence="1">ChiBcec15-3976</strain>
    </source>
</reference>
<dbReference type="AlphaFoldDB" id="A0A9D2REP4"/>
<protein>
    <submittedName>
        <fullName evidence="1">Uncharacterized protein</fullName>
    </submittedName>
</protein>